<evidence type="ECO:0000313" key="2">
    <source>
        <dbReference type="Proteomes" id="UP000243459"/>
    </source>
</evidence>
<sequence>MAPAHNLLRRQYNSYGNCFSITNFEFNLNQEKASLESSFMAEEEEGDDSFKGWLQLGIGIADPTASSSTTHENARVRSLMELNLFPERPQLPMMTNTTTNPSSGHPLITQFGPPSTNLGQVFGPQTELGVISPPARAPTGLWFELKAAENQGKQPFLPQIPKSYLRIKDGRMTIRLLMKYLARKLELDDESQVEITCRGQQLHSLLTLQHIRDDIWCPMPTFTITPLNRAITTDRVMILHYSRRA</sequence>
<organism evidence="1 2">
    <name type="scientific">Asparagus officinalis</name>
    <name type="common">Garden asparagus</name>
    <dbReference type="NCBI Taxonomy" id="4686"/>
    <lineage>
        <taxon>Eukaryota</taxon>
        <taxon>Viridiplantae</taxon>
        <taxon>Streptophyta</taxon>
        <taxon>Embryophyta</taxon>
        <taxon>Tracheophyta</taxon>
        <taxon>Spermatophyta</taxon>
        <taxon>Magnoliopsida</taxon>
        <taxon>Liliopsida</taxon>
        <taxon>Asparagales</taxon>
        <taxon>Asparagaceae</taxon>
        <taxon>Asparagoideae</taxon>
        <taxon>Asparagus</taxon>
    </lineage>
</organism>
<reference evidence="2" key="1">
    <citation type="journal article" date="2017" name="Nat. Commun.">
        <title>The asparagus genome sheds light on the origin and evolution of a young Y chromosome.</title>
        <authorList>
            <person name="Harkess A."/>
            <person name="Zhou J."/>
            <person name="Xu C."/>
            <person name="Bowers J.E."/>
            <person name="Van der Hulst R."/>
            <person name="Ayyampalayam S."/>
            <person name="Mercati F."/>
            <person name="Riccardi P."/>
            <person name="McKain M.R."/>
            <person name="Kakrana A."/>
            <person name="Tang H."/>
            <person name="Ray J."/>
            <person name="Groenendijk J."/>
            <person name="Arikit S."/>
            <person name="Mathioni S.M."/>
            <person name="Nakano M."/>
            <person name="Shan H."/>
            <person name="Telgmann-Rauber A."/>
            <person name="Kanno A."/>
            <person name="Yue Z."/>
            <person name="Chen H."/>
            <person name="Li W."/>
            <person name="Chen Y."/>
            <person name="Xu X."/>
            <person name="Zhang Y."/>
            <person name="Luo S."/>
            <person name="Chen H."/>
            <person name="Gao J."/>
            <person name="Mao Z."/>
            <person name="Pires J.C."/>
            <person name="Luo M."/>
            <person name="Kudrna D."/>
            <person name="Wing R.A."/>
            <person name="Meyers B.C."/>
            <person name="Yi K."/>
            <person name="Kong H."/>
            <person name="Lavrijsen P."/>
            <person name="Sunseri F."/>
            <person name="Falavigna A."/>
            <person name="Ye Y."/>
            <person name="Leebens-Mack J.H."/>
            <person name="Chen G."/>
        </authorList>
    </citation>
    <scope>NUCLEOTIDE SEQUENCE [LARGE SCALE GENOMIC DNA]</scope>
    <source>
        <strain evidence="2">cv. DH0086</strain>
    </source>
</reference>
<dbReference type="OrthoDB" id="1932457at2759"/>
<dbReference type="PANTHER" id="PTHR47290:SF4">
    <property type="entry name" value="RING FINGER PROTEIN"/>
    <property type="match status" value="1"/>
</dbReference>
<gene>
    <name evidence="1" type="ORF">A4U43_C04F15420</name>
</gene>
<proteinExistence type="predicted"/>
<protein>
    <submittedName>
        <fullName evidence="1">Uncharacterized protein</fullName>
    </submittedName>
</protein>
<name>A0A5P1F1P3_ASPOF</name>
<dbReference type="AlphaFoldDB" id="A0A5P1F1P3"/>
<dbReference type="Gene3D" id="3.10.20.90">
    <property type="entry name" value="Phosphatidylinositol 3-kinase Catalytic Subunit, Chain A, domain 1"/>
    <property type="match status" value="1"/>
</dbReference>
<dbReference type="PANTHER" id="PTHR47290">
    <property type="entry name" value="RING FINGER PROTEIN"/>
    <property type="match status" value="1"/>
</dbReference>
<evidence type="ECO:0000313" key="1">
    <source>
        <dbReference type="EMBL" id="ONK72074.1"/>
    </source>
</evidence>
<accession>A0A5P1F1P3</accession>
<dbReference type="Proteomes" id="UP000243459">
    <property type="component" value="Chromosome 4"/>
</dbReference>
<keyword evidence="2" id="KW-1185">Reference proteome</keyword>
<dbReference type="EMBL" id="CM007384">
    <property type="protein sequence ID" value="ONK72074.1"/>
    <property type="molecule type" value="Genomic_DNA"/>
</dbReference>
<dbReference type="OMA" id="MFPTRAD"/>
<dbReference type="Gramene" id="ONK72074">
    <property type="protein sequence ID" value="ONK72074"/>
    <property type="gene ID" value="A4U43_C04F15420"/>
</dbReference>
<dbReference type="InterPro" id="IPR044171">
    <property type="entry name" value="LAX2-like"/>
</dbReference>